<dbReference type="Pfam" id="PF20623">
    <property type="entry name" value="Sgo0707_N2"/>
    <property type="match status" value="1"/>
</dbReference>
<dbReference type="SUPFAM" id="SSF49401">
    <property type="entry name" value="Bacterial adhesins"/>
    <property type="match status" value="1"/>
</dbReference>
<organism evidence="10 11">
    <name type="scientific">Enterococcus pallens ATCC BAA-351</name>
    <dbReference type="NCBI Taxonomy" id="1158607"/>
    <lineage>
        <taxon>Bacteria</taxon>
        <taxon>Bacillati</taxon>
        <taxon>Bacillota</taxon>
        <taxon>Bacilli</taxon>
        <taxon>Lactobacillales</taxon>
        <taxon>Enterococcaceae</taxon>
        <taxon>Enterococcus</taxon>
    </lineage>
</organism>
<keyword evidence="3 6" id="KW-0732">Signal</keyword>
<dbReference type="Pfam" id="PF00746">
    <property type="entry name" value="Gram_pos_anchor"/>
    <property type="match status" value="1"/>
</dbReference>
<evidence type="ECO:0000256" key="3">
    <source>
        <dbReference type="ARBA" id="ARBA00022729"/>
    </source>
</evidence>
<dbReference type="HOGENOM" id="CLU_029024_2_0_9"/>
<dbReference type="InterPro" id="IPR048052">
    <property type="entry name" value="FM1-like"/>
</dbReference>
<evidence type="ECO:0000313" key="11">
    <source>
        <dbReference type="Proteomes" id="UP000013782"/>
    </source>
</evidence>
<dbReference type="PATRIC" id="fig|1158607.3.peg.2979"/>
<evidence type="ECO:0000256" key="2">
    <source>
        <dbReference type="ARBA" id="ARBA00022525"/>
    </source>
</evidence>
<accession>R2SFK2</accession>
<feature type="signal peptide" evidence="6">
    <location>
        <begin position="1"/>
        <end position="20"/>
    </location>
</feature>
<keyword evidence="5" id="KW-0472">Membrane</keyword>
<feature type="transmembrane region" description="Helical" evidence="5">
    <location>
        <begin position="529"/>
        <end position="552"/>
    </location>
</feature>
<keyword evidence="4" id="KW-0572">Peptidoglycan-anchor</keyword>
<evidence type="ECO:0000313" key="10">
    <source>
        <dbReference type="EMBL" id="EOH91696.1"/>
    </source>
</evidence>
<dbReference type="eggNOG" id="COG4932">
    <property type="taxonomic scope" value="Bacteria"/>
</dbReference>
<keyword evidence="5" id="KW-1133">Transmembrane helix</keyword>
<keyword evidence="5" id="KW-0812">Transmembrane</keyword>
<feature type="domain" description="Gram-positive pilin subunit D1 N-terminal" evidence="8">
    <location>
        <begin position="38"/>
        <end position="208"/>
    </location>
</feature>
<dbReference type="NCBIfam" id="TIGR04226">
    <property type="entry name" value="RrgB_K2N_iso_D2"/>
    <property type="match status" value="1"/>
</dbReference>
<dbReference type="InterPro" id="IPR032364">
    <property type="entry name" value="GramPos_pilinD1_N"/>
</dbReference>
<name>R2SFK2_9ENTE</name>
<evidence type="ECO:0000259" key="7">
    <source>
        <dbReference type="Pfam" id="PF00746"/>
    </source>
</evidence>
<reference evidence="10 11" key="1">
    <citation type="submission" date="2013-02" db="EMBL/GenBank/DDBJ databases">
        <title>The Genome Sequence of Enterococcus pallens BAA-351.</title>
        <authorList>
            <consortium name="The Broad Institute Genome Sequencing Platform"/>
            <consortium name="The Broad Institute Genome Sequencing Center for Infectious Disease"/>
            <person name="Earl A.M."/>
            <person name="Gilmore M.S."/>
            <person name="Lebreton F."/>
            <person name="Walker B."/>
            <person name="Young S.K."/>
            <person name="Zeng Q."/>
            <person name="Gargeya S."/>
            <person name="Fitzgerald M."/>
            <person name="Haas B."/>
            <person name="Abouelleil A."/>
            <person name="Alvarado L."/>
            <person name="Arachchi H.M."/>
            <person name="Berlin A.M."/>
            <person name="Chapman S.B."/>
            <person name="Dewar J."/>
            <person name="Goldberg J."/>
            <person name="Griggs A."/>
            <person name="Gujja S."/>
            <person name="Hansen M."/>
            <person name="Howarth C."/>
            <person name="Imamovic A."/>
            <person name="Larimer J."/>
            <person name="McCowan C."/>
            <person name="Murphy C."/>
            <person name="Neiman D."/>
            <person name="Pearson M."/>
            <person name="Priest M."/>
            <person name="Roberts A."/>
            <person name="Saif S."/>
            <person name="Shea T."/>
            <person name="Sisk P."/>
            <person name="Sykes S."/>
            <person name="Wortman J."/>
            <person name="Nusbaum C."/>
            <person name="Birren B."/>
        </authorList>
    </citation>
    <scope>NUCLEOTIDE SEQUENCE [LARGE SCALE GENOMIC DNA]</scope>
    <source>
        <strain evidence="10 11">ATCC BAA-351</strain>
    </source>
</reference>
<dbReference type="InterPro" id="IPR046473">
    <property type="entry name" value="Sgo0707-like_N2"/>
</dbReference>
<evidence type="ECO:0000256" key="5">
    <source>
        <dbReference type="SAM" id="Phobius"/>
    </source>
</evidence>
<dbReference type="InterPro" id="IPR019931">
    <property type="entry name" value="LPXTG_anchor"/>
</dbReference>
<dbReference type="Gene3D" id="2.60.40.740">
    <property type="match status" value="1"/>
</dbReference>
<dbReference type="NCBIfam" id="NF033902">
    <property type="entry name" value="iso_D2_wall_anc"/>
    <property type="match status" value="1"/>
</dbReference>
<dbReference type="Gene3D" id="2.60.40.10">
    <property type="entry name" value="Immunoglobulins"/>
    <property type="match status" value="2"/>
</dbReference>
<keyword evidence="1" id="KW-0134">Cell wall</keyword>
<dbReference type="EMBL" id="AJAQ01000033">
    <property type="protein sequence ID" value="EOH91696.1"/>
    <property type="molecule type" value="Genomic_DNA"/>
</dbReference>
<feature type="chain" id="PRO_5039272293" evidence="6">
    <location>
        <begin position="21"/>
        <end position="560"/>
    </location>
</feature>
<evidence type="ECO:0000259" key="8">
    <source>
        <dbReference type="Pfam" id="PF16555"/>
    </source>
</evidence>
<dbReference type="RefSeq" id="WP_010757980.1">
    <property type="nucleotide sequence ID" value="NZ_ASWD01000001.1"/>
</dbReference>
<keyword evidence="11" id="KW-1185">Reference proteome</keyword>
<evidence type="ECO:0000256" key="1">
    <source>
        <dbReference type="ARBA" id="ARBA00022512"/>
    </source>
</evidence>
<dbReference type="AlphaFoldDB" id="R2SFK2"/>
<evidence type="ECO:0000259" key="9">
    <source>
        <dbReference type="Pfam" id="PF20623"/>
    </source>
</evidence>
<dbReference type="Proteomes" id="UP000013782">
    <property type="component" value="Unassembled WGS sequence"/>
</dbReference>
<feature type="domain" description="Gram-positive cocci surface proteins LPxTG" evidence="7">
    <location>
        <begin position="518"/>
        <end position="556"/>
    </location>
</feature>
<evidence type="ECO:0000256" key="4">
    <source>
        <dbReference type="ARBA" id="ARBA00023088"/>
    </source>
</evidence>
<dbReference type="STRING" id="160454.RV10_GL001473"/>
<dbReference type="InterPro" id="IPR013783">
    <property type="entry name" value="Ig-like_fold"/>
</dbReference>
<dbReference type="InterPro" id="IPR026466">
    <property type="entry name" value="Fim_isopep_form_D2_dom"/>
</dbReference>
<proteinExistence type="predicted"/>
<feature type="domain" description="Sgo0707-like N2" evidence="9">
    <location>
        <begin position="212"/>
        <end position="350"/>
    </location>
</feature>
<dbReference type="NCBIfam" id="TIGR01167">
    <property type="entry name" value="LPXTG_anchor"/>
    <property type="match status" value="1"/>
</dbReference>
<gene>
    <name evidence="10" type="ORF">UAU_02998</name>
</gene>
<comment type="caution">
    <text evidence="10">The sequence shown here is derived from an EMBL/GenBank/DDBJ whole genome shotgun (WGS) entry which is preliminary data.</text>
</comment>
<dbReference type="InterPro" id="IPR008966">
    <property type="entry name" value="Adhesion_dom_sf"/>
</dbReference>
<evidence type="ECO:0000256" key="6">
    <source>
        <dbReference type="SAM" id="SignalP"/>
    </source>
</evidence>
<keyword evidence="2" id="KW-0964">Secreted</keyword>
<sequence>MKKKLKKIVALLFVGFTLVAGGLQGVAEDTTQPQPRPEKGNLFIHKHWADDKTPIGNEGDGTEILNPGISNPAIKGVQFDVWLLTPDSGAPAIPPSDKDGWTYSRNGTSLTVSKAGKDYTYTLTPKQSDIGANGKTNEHGLLKYSNLDAGYYYVEENLGASTGYQVQGVGNEDKTIASGARPFIVAVPMTTPDGTGWNKNVHVYPKNVGLDPEKTSDKETIMVGDTVKWTIRANVPSDFETYSRFEVTDILDARLDYAGDSSVIVAGTNSGGGIEVTLTAGDDYNIAYTGADRTLKISLTAKGIAKLATAADVTKITISFDTKVNGNINNGKDDENIIENEATIEFENEHGTDSDQTPKSKVWTGEIKVDKTYTGVVAELKGRAEFQLAATEDDAGNAKYLKVVLDKTNSYIVAILEPDGSFTDVEGTTTAYADAKDWVMVPNTTDLDPVPNYGLDGNTFYVPSFEGLLAWDDKTASTSYWLVETKTAEGYNLLDAPKKITFVKDGTTEKYVITEPIKNSRGFTLPKTGGVGTLLLTVIGIVLVGLAIIFNLNKKKGAHK</sequence>
<protein>
    <submittedName>
        <fullName evidence="10">Fimbrial isopeptide formation D2 domain-containing protein</fullName>
    </submittedName>
</protein>
<dbReference type="Pfam" id="PF16555">
    <property type="entry name" value="GramPos_pilinD1"/>
    <property type="match status" value="1"/>
</dbReference>